<dbReference type="SUPFAM" id="SSF51971">
    <property type="entry name" value="Nucleotide-binding domain"/>
    <property type="match status" value="1"/>
</dbReference>
<dbReference type="GO" id="GO:0016491">
    <property type="term" value="F:oxidoreductase activity"/>
    <property type="evidence" value="ECO:0007669"/>
    <property type="project" value="UniProtKB-KW"/>
</dbReference>
<dbReference type="Pfam" id="PF01266">
    <property type="entry name" value="DAO"/>
    <property type="match status" value="1"/>
</dbReference>
<gene>
    <name evidence="3" type="ORF">MMIC_P0387</name>
</gene>
<name>A0A1L8CKL8_9PROT</name>
<keyword evidence="4" id="KW-1185">Reference proteome</keyword>
<dbReference type="InterPro" id="IPR006076">
    <property type="entry name" value="FAD-dep_OxRdtase"/>
</dbReference>
<keyword evidence="3" id="KW-0489">Methyltransferase</keyword>
<dbReference type="STRING" id="1921010.MMIC_P0387"/>
<dbReference type="PANTHER" id="PTHR13847:SF289">
    <property type="entry name" value="GLYCINE OXIDASE"/>
    <property type="match status" value="1"/>
</dbReference>
<feature type="domain" description="FAD dependent oxidoreductase" evidence="2">
    <location>
        <begin position="2"/>
        <end position="324"/>
    </location>
</feature>
<dbReference type="Gene3D" id="3.30.9.10">
    <property type="entry name" value="D-Amino Acid Oxidase, subunit A, domain 2"/>
    <property type="match status" value="1"/>
</dbReference>
<dbReference type="SUPFAM" id="SSF54373">
    <property type="entry name" value="FAD-linked reductases, C-terminal domain"/>
    <property type="match status" value="1"/>
</dbReference>
<comment type="caution">
    <text evidence="3">The sequence shown here is derived from an EMBL/GenBank/DDBJ whole genome shotgun (WGS) entry which is preliminary data.</text>
</comment>
<keyword evidence="3" id="KW-0808">Transferase</keyword>
<dbReference type="PANTHER" id="PTHR13847">
    <property type="entry name" value="SARCOSINE DEHYDROGENASE-RELATED"/>
    <property type="match status" value="1"/>
</dbReference>
<dbReference type="Gene3D" id="3.50.50.60">
    <property type="entry name" value="FAD/NAD(P)-binding domain"/>
    <property type="match status" value="1"/>
</dbReference>
<organism evidence="3 4">
    <name type="scientific">Mariprofundus micogutta</name>
    <dbReference type="NCBI Taxonomy" id="1921010"/>
    <lineage>
        <taxon>Bacteria</taxon>
        <taxon>Pseudomonadati</taxon>
        <taxon>Pseudomonadota</taxon>
        <taxon>Candidatius Mariprofundia</taxon>
        <taxon>Mariprofundales</taxon>
        <taxon>Mariprofundaceae</taxon>
        <taxon>Mariprofundus</taxon>
    </lineage>
</organism>
<dbReference type="Proteomes" id="UP000231632">
    <property type="component" value="Unassembled WGS sequence"/>
</dbReference>
<dbReference type="InterPro" id="IPR036188">
    <property type="entry name" value="FAD/NAD-bd_sf"/>
</dbReference>
<reference evidence="3 4" key="1">
    <citation type="journal article" date="2017" name="Arch. Microbiol.">
        <title>Mariprofundus micogutta sp. nov., a novel iron-oxidizing zetaproteobacterium isolated from a deep-sea hydrothermal field at the Bayonnaise knoll of the Izu-Ogasawara arc, and a description of Mariprofundales ord. nov. and Zetaproteobacteria classis nov.</title>
        <authorList>
            <person name="Makita H."/>
            <person name="Tanaka E."/>
            <person name="Mitsunobu S."/>
            <person name="Miyazaki M."/>
            <person name="Nunoura T."/>
            <person name="Uematsu K."/>
            <person name="Takaki Y."/>
            <person name="Nishi S."/>
            <person name="Shimamura S."/>
            <person name="Takai K."/>
        </authorList>
    </citation>
    <scope>NUCLEOTIDE SEQUENCE [LARGE SCALE GENOMIC DNA]</scope>
    <source>
        <strain evidence="3 4">ET2</strain>
    </source>
</reference>
<keyword evidence="1" id="KW-0560">Oxidoreductase</keyword>
<sequence length="342" mass="38289">MLIVGQGLAGSILAWQLIQCGKSVLVTHDEHASSASRVAAGLFNPVTGQRFVLQSDAEVLIPAARELYTHMEQQFEQPFFYEMPMLRIIKNEKELSTLYKRKTDPVYSAYLGEITTHPSLNAPLGVVEQFQTGYLDTNALLDCLKSYFIENHSFISNQFIHDDLETTAAGICWNGIKANQIIFCEGYMGRNNPWFSWLPFQPAKGEILTLKSTAELPDQIINGGRWLLPVHDGNHKVGATYDHDLSTTRPTEKAEHGLLGAMQQLLIDMPDYEIIAQQCGVRPNTLDKNPFIGFHPEHHQLGIFNGFGSKGSMLIPYYADLFAQHLTDSAEIPARVDIARIQ</sequence>
<dbReference type="GO" id="GO:0005737">
    <property type="term" value="C:cytoplasm"/>
    <property type="evidence" value="ECO:0007669"/>
    <property type="project" value="TreeGrafter"/>
</dbReference>
<evidence type="ECO:0000313" key="3">
    <source>
        <dbReference type="EMBL" id="GAV19453.1"/>
    </source>
</evidence>
<protein>
    <submittedName>
        <fullName evidence="3">Bifunctional tRNA (Mnm(5)s(2)U34)-methyltransferase/FAD-dependent cmnm(5)s(2)U34 oxidoreductase</fullName>
    </submittedName>
</protein>
<dbReference type="GO" id="GO:0032259">
    <property type="term" value="P:methylation"/>
    <property type="evidence" value="ECO:0007669"/>
    <property type="project" value="UniProtKB-KW"/>
</dbReference>
<dbReference type="EMBL" id="BDFD01000002">
    <property type="protein sequence ID" value="GAV19453.1"/>
    <property type="molecule type" value="Genomic_DNA"/>
</dbReference>
<evidence type="ECO:0000256" key="1">
    <source>
        <dbReference type="ARBA" id="ARBA00023002"/>
    </source>
</evidence>
<proteinExistence type="predicted"/>
<evidence type="ECO:0000259" key="2">
    <source>
        <dbReference type="Pfam" id="PF01266"/>
    </source>
</evidence>
<evidence type="ECO:0000313" key="4">
    <source>
        <dbReference type="Proteomes" id="UP000231632"/>
    </source>
</evidence>
<dbReference type="AlphaFoldDB" id="A0A1L8CKL8"/>
<accession>A0A1L8CKL8</accession>
<dbReference type="GO" id="GO:0008168">
    <property type="term" value="F:methyltransferase activity"/>
    <property type="evidence" value="ECO:0007669"/>
    <property type="project" value="UniProtKB-KW"/>
</dbReference>